<dbReference type="InterPro" id="IPR003594">
    <property type="entry name" value="HATPase_dom"/>
</dbReference>
<dbReference type="InterPro" id="IPR050267">
    <property type="entry name" value="Anti-sigma-factor_SerPK"/>
</dbReference>
<evidence type="ECO:0000313" key="3">
    <source>
        <dbReference type="EMBL" id="TYK45465.1"/>
    </source>
</evidence>
<keyword evidence="4" id="KW-1185">Reference proteome</keyword>
<sequence length="123" mass="13068">MDLAIAPLQITSAAKVPAARRKIRNFAASVVSADAADDVELMVSEAMANALIHGLGGALVTVIVTEKALRVEVRDHGPGFIIAGRVDHGRGLAIINALAPRWKSDADERGTCLWFEVDREVGL</sequence>
<feature type="domain" description="Histidine kinase/HSP90-like ATPase" evidence="2">
    <location>
        <begin position="13"/>
        <end position="115"/>
    </location>
</feature>
<keyword evidence="3" id="KW-0067">ATP-binding</keyword>
<gene>
    <name evidence="3" type="ORF">FXF68_31140</name>
</gene>
<accession>A0A5D3FDX4</accession>
<dbReference type="SUPFAM" id="SSF55874">
    <property type="entry name" value="ATPase domain of HSP90 chaperone/DNA topoisomerase II/histidine kinase"/>
    <property type="match status" value="1"/>
</dbReference>
<dbReference type="Gene3D" id="3.30.565.10">
    <property type="entry name" value="Histidine kinase-like ATPase, C-terminal domain"/>
    <property type="match status" value="1"/>
</dbReference>
<keyword evidence="3" id="KW-0547">Nucleotide-binding</keyword>
<organism evidence="3 4">
    <name type="scientific">Actinomadura decatromicini</name>
    <dbReference type="NCBI Taxonomy" id="2604572"/>
    <lineage>
        <taxon>Bacteria</taxon>
        <taxon>Bacillati</taxon>
        <taxon>Actinomycetota</taxon>
        <taxon>Actinomycetes</taxon>
        <taxon>Streptosporangiales</taxon>
        <taxon>Thermomonosporaceae</taxon>
        <taxon>Actinomadura</taxon>
    </lineage>
</organism>
<evidence type="ECO:0000259" key="2">
    <source>
        <dbReference type="Pfam" id="PF13581"/>
    </source>
</evidence>
<keyword evidence="1" id="KW-0723">Serine/threonine-protein kinase</keyword>
<dbReference type="InterPro" id="IPR036890">
    <property type="entry name" value="HATPase_C_sf"/>
</dbReference>
<evidence type="ECO:0000313" key="4">
    <source>
        <dbReference type="Proteomes" id="UP000323505"/>
    </source>
</evidence>
<proteinExistence type="predicted"/>
<evidence type="ECO:0000256" key="1">
    <source>
        <dbReference type="ARBA" id="ARBA00022527"/>
    </source>
</evidence>
<dbReference type="GO" id="GO:0004674">
    <property type="term" value="F:protein serine/threonine kinase activity"/>
    <property type="evidence" value="ECO:0007669"/>
    <property type="project" value="UniProtKB-KW"/>
</dbReference>
<reference evidence="3 4" key="1">
    <citation type="submission" date="2019-08" db="EMBL/GenBank/DDBJ databases">
        <title>Actinomadura sp. nov. CYP1-5 isolated from mountain soil.</title>
        <authorList>
            <person name="Songsumanus A."/>
            <person name="Kuncharoen N."/>
            <person name="Kudo T."/>
            <person name="Yuki M."/>
            <person name="Igarashi Y."/>
            <person name="Tanasupawat S."/>
        </authorList>
    </citation>
    <scope>NUCLEOTIDE SEQUENCE [LARGE SCALE GENOMIC DNA]</scope>
    <source>
        <strain evidence="3 4">CYP1-5</strain>
    </source>
</reference>
<protein>
    <submittedName>
        <fullName evidence="3">ATP-binding protein</fullName>
    </submittedName>
</protein>
<name>A0A5D3FDX4_9ACTN</name>
<comment type="caution">
    <text evidence="3">The sequence shown here is derived from an EMBL/GenBank/DDBJ whole genome shotgun (WGS) entry which is preliminary data.</text>
</comment>
<dbReference type="PANTHER" id="PTHR35526:SF3">
    <property type="entry name" value="ANTI-SIGMA-F FACTOR RSBW"/>
    <property type="match status" value="1"/>
</dbReference>
<dbReference type="Pfam" id="PF13581">
    <property type="entry name" value="HATPase_c_2"/>
    <property type="match status" value="1"/>
</dbReference>
<dbReference type="AlphaFoldDB" id="A0A5D3FDX4"/>
<keyword evidence="1" id="KW-0418">Kinase</keyword>
<keyword evidence="1" id="KW-0808">Transferase</keyword>
<dbReference type="CDD" id="cd16936">
    <property type="entry name" value="HATPase_RsbW-like"/>
    <property type="match status" value="1"/>
</dbReference>
<dbReference type="EMBL" id="VSRQ01000007">
    <property type="protein sequence ID" value="TYK45465.1"/>
    <property type="molecule type" value="Genomic_DNA"/>
</dbReference>
<dbReference type="Proteomes" id="UP000323505">
    <property type="component" value="Unassembled WGS sequence"/>
</dbReference>
<dbReference type="PANTHER" id="PTHR35526">
    <property type="entry name" value="ANTI-SIGMA-F FACTOR RSBW-RELATED"/>
    <property type="match status" value="1"/>
</dbReference>
<dbReference type="GO" id="GO:0005524">
    <property type="term" value="F:ATP binding"/>
    <property type="evidence" value="ECO:0007669"/>
    <property type="project" value="UniProtKB-KW"/>
</dbReference>